<feature type="region of interest" description="Disordered" evidence="2">
    <location>
        <begin position="172"/>
        <end position="200"/>
    </location>
</feature>
<dbReference type="Proteomes" id="UP001341840">
    <property type="component" value="Unassembled WGS sequence"/>
</dbReference>
<evidence type="ECO:0000313" key="4">
    <source>
        <dbReference type="Proteomes" id="UP001341840"/>
    </source>
</evidence>
<keyword evidence="1" id="KW-0175">Coiled coil</keyword>
<feature type="coiled-coil region" evidence="1">
    <location>
        <begin position="94"/>
        <end position="121"/>
    </location>
</feature>
<organism evidence="3 4">
    <name type="scientific">Stylosanthes scabra</name>
    <dbReference type="NCBI Taxonomy" id="79078"/>
    <lineage>
        <taxon>Eukaryota</taxon>
        <taxon>Viridiplantae</taxon>
        <taxon>Streptophyta</taxon>
        <taxon>Embryophyta</taxon>
        <taxon>Tracheophyta</taxon>
        <taxon>Spermatophyta</taxon>
        <taxon>Magnoliopsida</taxon>
        <taxon>eudicotyledons</taxon>
        <taxon>Gunneridae</taxon>
        <taxon>Pentapetalae</taxon>
        <taxon>rosids</taxon>
        <taxon>fabids</taxon>
        <taxon>Fabales</taxon>
        <taxon>Fabaceae</taxon>
        <taxon>Papilionoideae</taxon>
        <taxon>50 kb inversion clade</taxon>
        <taxon>dalbergioids sensu lato</taxon>
        <taxon>Dalbergieae</taxon>
        <taxon>Pterocarpus clade</taxon>
        <taxon>Stylosanthes</taxon>
    </lineage>
</organism>
<comment type="caution">
    <text evidence="3">The sequence shown here is derived from an EMBL/GenBank/DDBJ whole genome shotgun (WGS) entry which is preliminary data.</text>
</comment>
<evidence type="ECO:0000256" key="2">
    <source>
        <dbReference type="SAM" id="MobiDB-lite"/>
    </source>
</evidence>
<dbReference type="EMBL" id="JASCZI010121215">
    <property type="protein sequence ID" value="MED6160589.1"/>
    <property type="molecule type" value="Genomic_DNA"/>
</dbReference>
<reference evidence="3 4" key="1">
    <citation type="journal article" date="2023" name="Plants (Basel)">
        <title>Bridging the Gap: Combining Genomics and Transcriptomics Approaches to Understand Stylosanthes scabra, an Orphan Legume from the Brazilian Caatinga.</title>
        <authorList>
            <person name="Ferreira-Neto J.R.C."/>
            <person name="da Silva M.D."/>
            <person name="Binneck E."/>
            <person name="de Melo N.F."/>
            <person name="da Silva R.H."/>
            <person name="de Melo A.L.T.M."/>
            <person name="Pandolfi V."/>
            <person name="Bustamante F.O."/>
            <person name="Brasileiro-Vidal A.C."/>
            <person name="Benko-Iseppon A.M."/>
        </authorList>
    </citation>
    <scope>NUCLEOTIDE SEQUENCE [LARGE SCALE GENOMIC DNA]</scope>
    <source>
        <tissue evidence="3">Leaves</tissue>
    </source>
</reference>
<accession>A0ABU6UI67</accession>
<evidence type="ECO:0000256" key="1">
    <source>
        <dbReference type="SAM" id="Coils"/>
    </source>
</evidence>
<sequence>MRGEDVKAEELTADNIVIMAQGLGGNCQLGFPSTIYKLCKEAGVRMREFKNMEEVDVGRYITKEEKQKFLAKELDEIKRFQVGQTMMASCIDVIDKLNFTMEELRNEMIVIKRQLKEWTKNASYKDAYCCWAHQQSNPNLIEIPTYKIPDYVKENGEKGRNIFYGCLKSDFQTSSSSQAPPQPIPSAEPFPESDQTPDHH</sequence>
<gene>
    <name evidence="3" type="ORF">PIB30_052797</name>
</gene>
<name>A0ABU6UI67_9FABA</name>
<evidence type="ECO:0000313" key="3">
    <source>
        <dbReference type="EMBL" id="MED6160589.1"/>
    </source>
</evidence>
<keyword evidence="4" id="KW-1185">Reference proteome</keyword>
<proteinExistence type="predicted"/>
<protein>
    <submittedName>
        <fullName evidence="3">Uncharacterized protein</fullName>
    </submittedName>
</protein>